<evidence type="ECO:0000313" key="10">
    <source>
        <dbReference type="Proteomes" id="UP000004117"/>
    </source>
</evidence>
<keyword evidence="3" id="KW-0235">DNA replication</keyword>
<dbReference type="NCBIfam" id="TIGR00573">
    <property type="entry name" value="dnaq"/>
    <property type="match status" value="1"/>
</dbReference>
<evidence type="ECO:0000256" key="7">
    <source>
        <dbReference type="ARBA" id="ARBA00070925"/>
    </source>
</evidence>
<dbReference type="PANTHER" id="PTHR30231:SF42">
    <property type="entry name" value="EXONUCLEASE"/>
    <property type="match status" value="1"/>
</dbReference>
<reference evidence="9 10" key="1">
    <citation type="submission" date="2012-04" db="EMBL/GenBank/DDBJ databases">
        <authorList>
            <person name="Weinstock G."/>
            <person name="Sodergren E."/>
            <person name="Lobos E.A."/>
            <person name="Fulton L."/>
            <person name="Fulton R."/>
            <person name="Courtney L."/>
            <person name="Fronick C."/>
            <person name="O'Laughlin M."/>
            <person name="Godfrey J."/>
            <person name="Wilson R.M."/>
            <person name="Miner T."/>
            <person name="Farmer C."/>
            <person name="Delehaunty K."/>
            <person name="Cordes M."/>
            <person name="Minx P."/>
            <person name="Tomlinson C."/>
            <person name="Chen J."/>
            <person name="Wollam A."/>
            <person name="Pepin K.H."/>
            <person name="Bhonagiri V."/>
            <person name="Zhang X."/>
            <person name="Suruliraj S."/>
            <person name="Warren W."/>
            <person name="Mitreva M."/>
            <person name="Mardis E.R."/>
            <person name="Wilson R.K."/>
        </authorList>
    </citation>
    <scope>NUCLEOTIDE SEQUENCE [LARGE SCALE GENOMIC DNA]</scope>
    <source>
        <strain evidence="9 10">ERV63</strain>
    </source>
</reference>
<accession>A0AAV3GPQ4</accession>
<dbReference type="SMART" id="SM00479">
    <property type="entry name" value="EXOIII"/>
    <property type="match status" value="1"/>
</dbReference>
<keyword evidence="5 9" id="KW-0269">Exonuclease</keyword>
<evidence type="ECO:0000256" key="5">
    <source>
        <dbReference type="ARBA" id="ARBA00022839"/>
    </source>
</evidence>
<dbReference type="InterPro" id="IPR036397">
    <property type="entry name" value="RNaseH_sf"/>
</dbReference>
<dbReference type="FunFam" id="3.30.420.10:FF:000045">
    <property type="entry name" value="3'-5' exonuclease DinG"/>
    <property type="match status" value="1"/>
</dbReference>
<dbReference type="AlphaFoldDB" id="A0AAV3GPQ4"/>
<feature type="domain" description="Exonuclease" evidence="8">
    <location>
        <begin position="13"/>
        <end position="178"/>
    </location>
</feature>
<evidence type="ECO:0000256" key="6">
    <source>
        <dbReference type="ARBA" id="ARBA00022932"/>
    </source>
</evidence>
<evidence type="ECO:0000256" key="4">
    <source>
        <dbReference type="ARBA" id="ARBA00022722"/>
    </source>
</evidence>
<evidence type="ECO:0000256" key="2">
    <source>
        <dbReference type="ARBA" id="ARBA00022695"/>
    </source>
</evidence>
<proteinExistence type="predicted"/>
<dbReference type="GO" id="GO:0003677">
    <property type="term" value="F:DNA binding"/>
    <property type="evidence" value="ECO:0007669"/>
    <property type="project" value="InterPro"/>
</dbReference>
<keyword evidence="4" id="KW-0540">Nuclease</keyword>
<sequence>MLLNALKGVFLMNFYAFDFETASYDKHSACSIAIVKVENSRIVDEFYTLIKPETPFFWRNTQIHGIHESDVANAPKFPEVWQQIQHCFQPNRLVVAHNASFDCSVLAGCLDYYGLEQPNYLSLCTVKTSRKLFPEFPNHKLNTVCENLNITLNNHHDALEDSRACAEILLQQEQRFGVEPLKKLVLVK</sequence>
<comment type="caution">
    <text evidence="9">The sequence shown here is derived from an EMBL/GenBank/DDBJ whole genome shotgun (WGS) entry which is preliminary data.</text>
</comment>
<dbReference type="CDD" id="cd06130">
    <property type="entry name" value="DNA_pol_III_epsilon_like"/>
    <property type="match status" value="1"/>
</dbReference>
<dbReference type="GO" id="GO:0006260">
    <property type="term" value="P:DNA replication"/>
    <property type="evidence" value="ECO:0007669"/>
    <property type="project" value="UniProtKB-KW"/>
</dbReference>
<dbReference type="PANTHER" id="PTHR30231">
    <property type="entry name" value="DNA POLYMERASE III SUBUNIT EPSILON"/>
    <property type="match status" value="1"/>
</dbReference>
<dbReference type="SUPFAM" id="SSF53098">
    <property type="entry name" value="Ribonuclease H-like"/>
    <property type="match status" value="1"/>
</dbReference>
<keyword evidence="1" id="KW-0808">Transferase</keyword>
<dbReference type="GO" id="GO:0005829">
    <property type="term" value="C:cytosol"/>
    <property type="evidence" value="ECO:0007669"/>
    <property type="project" value="TreeGrafter"/>
</dbReference>
<dbReference type="GO" id="GO:0008408">
    <property type="term" value="F:3'-5' exonuclease activity"/>
    <property type="evidence" value="ECO:0007669"/>
    <property type="project" value="TreeGrafter"/>
</dbReference>
<dbReference type="Proteomes" id="UP000004117">
    <property type="component" value="Unassembled WGS sequence"/>
</dbReference>
<organism evidence="9 10">
    <name type="scientific">Enterococcus faecalis ERV63</name>
    <dbReference type="NCBI Taxonomy" id="1134793"/>
    <lineage>
        <taxon>Bacteria</taxon>
        <taxon>Bacillati</taxon>
        <taxon>Bacillota</taxon>
        <taxon>Bacilli</taxon>
        <taxon>Lactobacillales</taxon>
        <taxon>Enterococcaceae</taxon>
        <taxon>Enterococcus</taxon>
    </lineage>
</organism>
<protein>
    <recommendedName>
        <fullName evidence="7">DNA polymerase III polC-type</fullName>
    </recommendedName>
</protein>
<evidence type="ECO:0000256" key="3">
    <source>
        <dbReference type="ARBA" id="ARBA00022705"/>
    </source>
</evidence>
<dbReference type="InterPro" id="IPR012337">
    <property type="entry name" value="RNaseH-like_sf"/>
</dbReference>
<keyword evidence="6" id="KW-0239">DNA-directed DNA polymerase</keyword>
<keyword evidence="2" id="KW-0548">Nucleotidyltransferase</keyword>
<evidence type="ECO:0000313" key="9">
    <source>
        <dbReference type="EMBL" id="EJV20224.1"/>
    </source>
</evidence>
<dbReference type="InterPro" id="IPR006054">
    <property type="entry name" value="DnaQ"/>
</dbReference>
<dbReference type="Pfam" id="PF00929">
    <property type="entry name" value="RNase_T"/>
    <property type="match status" value="1"/>
</dbReference>
<keyword evidence="5 9" id="KW-0378">Hydrolase</keyword>
<name>A0AAV3GPQ4_ENTFL</name>
<dbReference type="Gene3D" id="3.30.420.10">
    <property type="entry name" value="Ribonuclease H-like superfamily/Ribonuclease H"/>
    <property type="match status" value="1"/>
</dbReference>
<evidence type="ECO:0000259" key="8">
    <source>
        <dbReference type="SMART" id="SM00479"/>
    </source>
</evidence>
<evidence type="ECO:0000256" key="1">
    <source>
        <dbReference type="ARBA" id="ARBA00022679"/>
    </source>
</evidence>
<dbReference type="GO" id="GO:0003887">
    <property type="term" value="F:DNA-directed DNA polymerase activity"/>
    <property type="evidence" value="ECO:0007669"/>
    <property type="project" value="UniProtKB-KW"/>
</dbReference>
<dbReference type="InterPro" id="IPR013520">
    <property type="entry name" value="Ribonucl_H"/>
</dbReference>
<gene>
    <name evidence="9" type="ORF">HMPREF1336_00379</name>
</gene>
<dbReference type="EMBL" id="ALZR01000017">
    <property type="protein sequence ID" value="EJV20224.1"/>
    <property type="molecule type" value="Genomic_DNA"/>
</dbReference>